<sequence length="286" mass="29230">MTVKIGAIWDSTTQVLGGRTGVLMPIAVLGFFLPSVVQTLVGLVVDQNNVLHGGLTALIALAAAVLMIWGQMAVMAVATHPATTRADASRQGWARLLPVLGIALMIAVIAMVLFVPIFAALIAGGFDFAAAAATQGNTMAIPRLSGGAAAFIALYGLALGILAIWASARLMLVYTVVLNERLGLGAIRRSIQLTRGLTLKLVGVMILFGIVFLVVLLAAQGVVGVVARLLLGSSGVAVALSGIAGAAVNAVLLTIAYVFVARLYVATAGVVAPATVDLQKDVPPAF</sequence>
<reference evidence="3 4" key="1">
    <citation type="submission" date="2016-10" db="EMBL/GenBank/DDBJ databases">
        <authorList>
            <person name="Varghese N."/>
            <person name="Submissions S."/>
        </authorList>
    </citation>
    <scope>NUCLEOTIDE SEQUENCE [LARGE SCALE GENOMIC DNA]</scope>
    <source>
        <strain evidence="3 4">S7-754</strain>
    </source>
</reference>
<feature type="transmembrane region" description="Helical" evidence="1">
    <location>
        <begin position="146"/>
        <end position="177"/>
    </location>
</feature>
<organism evidence="3 4">
    <name type="scientific">Sphingomonas carotinifaciens</name>
    <dbReference type="NCBI Taxonomy" id="1166323"/>
    <lineage>
        <taxon>Bacteria</taxon>
        <taxon>Pseudomonadati</taxon>
        <taxon>Pseudomonadota</taxon>
        <taxon>Alphaproteobacteria</taxon>
        <taxon>Sphingomonadales</taxon>
        <taxon>Sphingomonadaceae</taxon>
        <taxon>Sphingomonas</taxon>
    </lineage>
</organism>
<evidence type="ECO:0000313" key="5">
    <source>
        <dbReference type="Proteomes" id="UP000436801"/>
    </source>
</evidence>
<gene>
    <name evidence="2" type="ORF">GQR91_08450</name>
    <name evidence="3" type="ORF">SAMN05216557_103132</name>
</gene>
<name>A0A1G7KJ21_9SPHN</name>
<dbReference type="AlphaFoldDB" id="A0A1G7KJ21"/>
<keyword evidence="1" id="KW-1133">Transmembrane helix</keyword>
<feature type="transmembrane region" description="Helical" evidence="1">
    <location>
        <begin position="99"/>
        <end position="126"/>
    </location>
</feature>
<evidence type="ECO:0000256" key="1">
    <source>
        <dbReference type="SAM" id="Phobius"/>
    </source>
</evidence>
<evidence type="ECO:0000313" key="3">
    <source>
        <dbReference type="EMBL" id="SDF37044.1"/>
    </source>
</evidence>
<dbReference type="OrthoDB" id="7585068at2"/>
<evidence type="ECO:0008006" key="6">
    <source>
        <dbReference type="Google" id="ProtNLM"/>
    </source>
</evidence>
<keyword evidence="1" id="KW-0472">Membrane</keyword>
<dbReference type="RefSeq" id="WP_149682107.1">
    <property type="nucleotide sequence ID" value="NZ_FNBI01000003.1"/>
</dbReference>
<protein>
    <recommendedName>
        <fullName evidence="6">Glycerophosphoryl diester phosphodiesterase membrane domain-containing protein</fullName>
    </recommendedName>
</protein>
<dbReference type="EMBL" id="FNBI01000003">
    <property type="protein sequence ID" value="SDF37044.1"/>
    <property type="molecule type" value="Genomic_DNA"/>
</dbReference>
<keyword evidence="1" id="KW-0812">Transmembrane</keyword>
<reference evidence="2 5" key="2">
    <citation type="submission" date="2019-12" db="EMBL/GenBank/DDBJ databases">
        <authorList>
            <person name="Zheng J."/>
        </authorList>
    </citation>
    <scope>NUCLEOTIDE SEQUENCE [LARGE SCALE GENOMIC DNA]</scope>
    <source>
        <strain evidence="2 5">DSM 27347</strain>
    </source>
</reference>
<feature type="transmembrane region" description="Helical" evidence="1">
    <location>
        <begin position="21"/>
        <end position="45"/>
    </location>
</feature>
<dbReference type="Proteomes" id="UP000436801">
    <property type="component" value="Unassembled WGS sequence"/>
</dbReference>
<proteinExistence type="predicted"/>
<accession>A0A1G7KJ21</accession>
<feature type="transmembrane region" description="Helical" evidence="1">
    <location>
        <begin position="236"/>
        <end position="260"/>
    </location>
</feature>
<evidence type="ECO:0000313" key="2">
    <source>
        <dbReference type="EMBL" id="MWC43689.1"/>
    </source>
</evidence>
<feature type="transmembrane region" description="Helical" evidence="1">
    <location>
        <begin position="197"/>
        <end position="230"/>
    </location>
</feature>
<dbReference type="EMBL" id="WSUT01000005">
    <property type="protein sequence ID" value="MWC43689.1"/>
    <property type="molecule type" value="Genomic_DNA"/>
</dbReference>
<feature type="transmembrane region" description="Helical" evidence="1">
    <location>
        <begin position="57"/>
        <end position="78"/>
    </location>
</feature>
<evidence type="ECO:0000313" key="4">
    <source>
        <dbReference type="Proteomes" id="UP000323502"/>
    </source>
</evidence>
<dbReference type="Proteomes" id="UP000323502">
    <property type="component" value="Unassembled WGS sequence"/>
</dbReference>
<keyword evidence="4" id="KW-1185">Reference proteome</keyword>